<gene>
    <name evidence="4" type="ORF">DSM104329_00327</name>
</gene>
<feature type="domain" description="STAS" evidence="3">
    <location>
        <begin position="29"/>
        <end position="107"/>
    </location>
</feature>
<evidence type="ECO:0000256" key="2">
    <source>
        <dbReference type="RuleBase" id="RU003749"/>
    </source>
</evidence>
<evidence type="ECO:0000256" key="1">
    <source>
        <dbReference type="ARBA" id="ARBA00009013"/>
    </source>
</evidence>
<comment type="similarity">
    <text evidence="1 2">Belongs to the anti-sigma-factor antagonist family.</text>
</comment>
<dbReference type="InterPro" id="IPR052746">
    <property type="entry name" value="MlaB_ABC_Transporter"/>
</dbReference>
<dbReference type="RefSeq" id="WP_259313648.1">
    <property type="nucleotide sequence ID" value="NZ_CP087164.1"/>
</dbReference>
<dbReference type="CDD" id="cd07043">
    <property type="entry name" value="STAS_anti-anti-sigma_factors"/>
    <property type="match status" value="1"/>
</dbReference>
<dbReference type="PANTHER" id="PTHR35849:SF2">
    <property type="entry name" value="BLR2341 PROTEIN"/>
    <property type="match status" value="1"/>
</dbReference>
<name>A0A9E7BX33_9ACTN</name>
<keyword evidence="5" id="KW-1185">Reference proteome</keyword>
<dbReference type="InterPro" id="IPR036513">
    <property type="entry name" value="STAS_dom_sf"/>
</dbReference>
<evidence type="ECO:0000259" key="3">
    <source>
        <dbReference type="PROSITE" id="PS50801"/>
    </source>
</evidence>
<sequence>MSPTESVDLVAARLRIRPGRQSDDDEVCLRLEGQLDGDSALSLARVLLDAQRAGSVLVLDLSRLSFVDVAGLRVLVDAARRAAAAGCELFLRSPAPDVRRLFRVTGLGMWTRLDEDGCVRASLPPLSRAVLGRFGRPGLI</sequence>
<accession>A0A9E7BX33</accession>
<evidence type="ECO:0000313" key="4">
    <source>
        <dbReference type="EMBL" id="UGS33960.1"/>
    </source>
</evidence>
<protein>
    <recommendedName>
        <fullName evidence="2">Anti-sigma factor antagonist</fullName>
    </recommendedName>
</protein>
<dbReference type="PROSITE" id="PS50801">
    <property type="entry name" value="STAS"/>
    <property type="match status" value="1"/>
</dbReference>
<dbReference type="PANTHER" id="PTHR35849">
    <property type="entry name" value="BLR2341 PROTEIN"/>
    <property type="match status" value="1"/>
</dbReference>
<organism evidence="4 5">
    <name type="scientific">Capillimicrobium parvum</name>
    <dbReference type="NCBI Taxonomy" id="2884022"/>
    <lineage>
        <taxon>Bacteria</taxon>
        <taxon>Bacillati</taxon>
        <taxon>Actinomycetota</taxon>
        <taxon>Thermoleophilia</taxon>
        <taxon>Solirubrobacterales</taxon>
        <taxon>Capillimicrobiaceae</taxon>
        <taxon>Capillimicrobium</taxon>
    </lineage>
</organism>
<proteinExistence type="inferred from homology"/>
<dbReference type="InterPro" id="IPR003658">
    <property type="entry name" value="Anti-sigma_ant"/>
</dbReference>
<dbReference type="Gene3D" id="3.30.750.24">
    <property type="entry name" value="STAS domain"/>
    <property type="match status" value="1"/>
</dbReference>
<dbReference type="NCBIfam" id="TIGR00377">
    <property type="entry name" value="ant_ant_sig"/>
    <property type="match status" value="1"/>
</dbReference>
<dbReference type="KEGG" id="sbae:DSM104329_00327"/>
<dbReference type="SUPFAM" id="SSF52091">
    <property type="entry name" value="SpoIIaa-like"/>
    <property type="match status" value="1"/>
</dbReference>
<reference evidence="4" key="1">
    <citation type="journal article" date="2022" name="Int. J. Syst. Evol. Microbiol.">
        <title>Pseudomonas aegrilactucae sp. nov. and Pseudomonas morbosilactucae sp. nov., pathogens causing bacterial rot of lettuce in Japan.</title>
        <authorList>
            <person name="Sawada H."/>
            <person name="Fujikawa T."/>
            <person name="Satou M."/>
        </authorList>
    </citation>
    <scope>NUCLEOTIDE SEQUENCE</scope>
    <source>
        <strain evidence="4">0166_1</strain>
    </source>
</reference>
<dbReference type="Proteomes" id="UP001162834">
    <property type="component" value="Chromosome"/>
</dbReference>
<dbReference type="AlphaFoldDB" id="A0A9E7BX33"/>
<dbReference type="GO" id="GO:0043856">
    <property type="term" value="F:anti-sigma factor antagonist activity"/>
    <property type="evidence" value="ECO:0007669"/>
    <property type="project" value="InterPro"/>
</dbReference>
<evidence type="ECO:0000313" key="5">
    <source>
        <dbReference type="Proteomes" id="UP001162834"/>
    </source>
</evidence>
<dbReference type="EMBL" id="CP087164">
    <property type="protein sequence ID" value="UGS33960.1"/>
    <property type="molecule type" value="Genomic_DNA"/>
</dbReference>
<dbReference type="Pfam" id="PF01740">
    <property type="entry name" value="STAS"/>
    <property type="match status" value="1"/>
</dbReference>
<dbReference type="InterPro" id="IPR002645">
    <property type="entry name" value="STAS_dom"/>
</dbReference>